<protein>
    <recommendedName>
        <fullName evidence="2">DUF4440 domain-containing protein</fullName>
    </recommendedName>
</protein>
<dbReference type="SUPFAM" id="SSF54427">
    <property type="entry name" value="NTF2-like"/>
    <property type="match status" value="1"/>
</dbReference>
<feature type="region of interest" description="Disordered" evidence="1">
    <location>
        <begin position="150"/>
        <end position="195"/>
    </location>
</feature>
<dbReference type="Gene3D" id="3.10.450.50">
    <property type="match status" value="1"/>
</dbReference>
<dbReference type="NCBIfam" id="TIGR02246">
    <property type="entry name" value="SgcJ/EcaC family oxidoreductase"/>
    <property type="match status" value="1"/>
</dbReference>
<dbReference type="InterPro" id="IPR011944">
    <property type="entry name" value="Steroid_delta5-4_isomerase"/>
</dbReference>
<gene>
    <name evidence="3" type="ORF">GCM10012287_19950</name>
</gene>
<feature type="domain" description="DUF4440" evidence="2">
    <location>
        <begin position="8"/>
        <end position="120"/>
    </location>
</feature>
<reference evidence="4" key="1">
    <citation type="journal article" date="2019" name="Int. J. Syst. Evol. Microbiol.">
        <title>The Global Catalogue of Microorganisms (GCM) 10K type strain sequencing project: providing services to taxonomists for standard genome sequencing and annotation.</title>
        <authorList>
            <consortium name="The Broad Institute Genomics Platform"/>
            <consortium name="The Broad Institute Genome Sequencing Center for Infectious Disease"/>
            <person name="Wu L."/>
            <person name="Ma J."/>
        </authorList>
    </citation>
    <scope>NUCLEOTIDE SEQUENCE [LARGE SCALE GENOMIC DNA]</scope>
    <source>
        <strain evidence="4">CGMCC 4.7178</strain>
    </source>
</reference>
<feature type="compositionally biased region" description="Low complexity" evidence="1">
    <location>
        <begin position="169"/>
        <end position="188"/>
    </location>
</feature>
<name>A0ABQ2M6A0_9ACTN</name>
<keyword evidence="4" id="KW-1185">Reference proteome</keyword>
<dbReference type="EMBL" id="BMMP01000005">
    <property type="protein sequence ID" value="GGO47394.1"/>
    <property type="molecule type" value="Genomic_DNA"/>
</dbReference>
<dbReference type="RefSeq" id="WP_189036731.1">
    <property type="nucleotide sequence ID" value="NZ_BMMP01000005.1"/>
</dbReference>
<sequence>MPTSEEEITQLFRRFMQAWTDNDAAAFGACFTADADYVSYDGTRACGRKALQDNHDRLFRGVLAGSALVGDLESVRHLTEDVAVVHGTASVLMPWRSRLPRRRLSRQTLTVVRTEQGWRISALHNGRVRPVTIPGPRAFPSRMSHAMSRTGRWLGTGTGSRAKDGGGATPTPRGTTAGTSAGTAAAAMPRRDAAL</sequence>
<dbReference type="Proteomes" id="UP000631535">
    <property type="component" value="Unassembled WGS sequence"/>
</dbReference>
<dbReference type="InterPro" id="IPR027843">
    <property type="entry name" value="DUF4440"/>
</dbReference>
<accession>A0ABQ2M6A0</accession>
<comment type="caution">
    <text evidence="3">The sequence shown here is derived from an EMBL/GenBank/DDBJ whole genome shotgun (WGS) entry which is preliminary data.</text>
</comment>
<proteinExistence type="predicted"/>
<evidence type="ECO:0000259" key="2">
    <source>
        <dbReference type="Pfam" id="PF14534"/>
    </source>
</evidence>
<dbReference type="Pfam" id="PF14534">
    <property type="entry name" value="DUF4440"/>
    <property type="match status" value="1"/>
</dbReference>
<evidence type="ECO:0000313" key="3">
    <source>
        <dbReference type="EMBL" id="GGO47394.1"/>
    </source>
</evidence>
<evidence type="ECO:0000313" key="4">
    <source>
        <dbReference type="Proteomes" id="UP000631535"/>
    </source>
</evidence>
<evidence type="ECO:0000256" key="1">
    <source>
        <dbReference type="SAM" id="MobiDB-lite"/>
    </source>
</evidence>
<dbReference type="InterPro" id="IPR032710">
    <property type="entry name" value="NTF2-like_dom_sf"/>
</dbReference>
<organism evidence="3 4">
    <name type="scientific">Streptomyces daqingensis</name>
    <dbReference type="NCBI Taxonomy" id="1472640"/>
    <lineage>
        <taxon>Bacteria</taxon>
        <taxon>Bacillati</taxon>
        <taxon>Actinomycetota</taxon>
        <taxon>Actinomycetes</taxon>
        <taxon>Kitasatosporales</taxon>
        <taxon>Streptomycetaceae</taxon>
        <taxon>Streptomyces</taxon>
    </lineage>
</organism>